<dbReference type="RefSeq" id="WP_087733212.1">
    <property type="nucleotide sequence ID" value="NZ_CYGY02000011.1"/>
</dbReference>
<evidence type="ECO:0000313" key="2">
    <source>
        <dbReference type="Proteomes" id="UP000195569"/>
    </source>
</evidence>
<evidence type="ECO:0000313" key="1">
    <source>
        <dbReference type="EMBL" id="SIT37372.1"/>
    </source>
</evidence>
<dbReference type="Proteomes" id="UP000195569">
    <property type="component" value="Unassembled WGS sequence"/>
</dbReference>
<reference evidence="1" key="1">
    <citation type="submission" date="2016-12" db="EMBL/GenBank/DDBJ databases">
        <authorList>
            <person name="Moulin L."/>
        </authorList>
    </citation>
    <scope>NUCLEOTIDE SEQUENCE [LARGE SCALE GENOMIC DNA]</scope>
    <source>
        <strain evidence="1">STM 7183</strain>
    </source>
</reference>
<dbReference type="AlphaFoldDB" id="A0A1N7RRR8"/>
<comment type="caution">
    <text evidence="1">The sequence shown here is derived from an EMBL/GenBank/DDBJ whole genome shotgun (WGS) entry which is preliminary data.</text>
</comment>
<name>A0A1N7RRR8_9BURK</name>
<accession>A0A1N7RRR8</accession>
<dbReference type="OrthoDB" id="9095232at2"/>
<sequence>MRDLPDPRRRCVNEDPYEQLLLQLQSDALMQGGLALLPPVLLLALLHAHSHVGWDACYAVLRQLNNDHGRHMRELGTALSLLKSLRGSRILDPLAWHAAMRRLMHGIGSRLHPSPSMRMRAMRRAVVVRATGINTRGFTLHKPSRAAPTTSPMRAVRTPVDWQRYWLSAMTSAPSTSL</sequence>
<gene>
    <name evidence="1" type="ORF">BN2476_110257</name>
</gene>
<dbReference type="EMBL" id="CYGY02000011">
    <property type="protein sequence ID" value="SIT37372.1"/>
    <property type="molecule type" value="Genomic_DNA"/>
</dbReference>
<keyword evidence="2" id="KW-1185">Reference proteome</keyword>
<organism evidence="1 2">
    <name type="scientific">Paraburkholderia piptadeniae</name>
    <dbReference type="NCBI Taxonomy" id="1701573"/>
    <lineage>
        <taxon>Bacteria</taxon>
        <taxon>Pseudomonadati</taxon>
        <taxon>Pseudomonadota</taxon>
        <taxon>Betaproteobacteria</taxon>
        <taxon>Burkholderiales</taxon>
        <taxon>Burkholderiaceae</taxon>
        <taxon>Paraburkholderia</taxon>
    </lineage>
</organism>
<proteinExistence type="predicted"/>
<protein>
    <submittedName>
        <fullName evidence="1">Uncharacterized protein</fullName>
    </submittedName>
</protein>